<reference evidence="4 5" key="1">
    <citation type="journal article" date="2009" name="Stand. Genomic Sci.">
        <title>Complete genome sequence of Slackia heliotrinireducens type strain (RHS 1).</title>
        <authorList>
            <person name="Pukall R."/>
            <person name="Lapidus A."/>
            <person name="Nolan M."/>
            <person name="Copeland A."/>
            <person name="Glavina Del Rio T."/>
            <person name="Lucas S."/>
            <person name="Chen F."/>
            <person name="Tice H."/>
            <person name="Cheng J.F."/>
            <person name="Chertkov O."/>
            <person name="Bruce D."/>
            <person name="Goodwin L."/>
            <person name="Kuske C."/>
            <person name="Brettin T."/>
            <person name="Detter J.C."/>
            <person name="Han C."/>
            <person name="Pitluck S."/>
            <person name="Pati A."/>
            <person name="Mavrommatis K."/>
            <person name="Ivanova N."/>
            <person name="Ovchinnikova G."/>
            <person name="Chen A."/>
            <person name="Palaniappan K."/>
            <person name="Schneider S."/>
            <person name="Rohde M."/>
            <person name="Chain P."/>
            <person name="D'haeseleer P."/>
            <person name="Goker M."/>
            <person name="Bristow J."/>
            <person name="Eisen J.A."/>
            <person name="Markowitz V."/>
            <person name="Kyrpides N.C."/>
            <person name="Klenk H.P."/>
            <person name="Hugenholtz P."/>
        </authorList>
    </citation>
    <scope>NUCLEOTIDE SEQUENCE [LARGE SCALE GENOMIC DNA]</scope>
    <source>
        <strain evidence="5">ATCC 29202 / DSM 20476 / NCTC 11029 / RHS 1</strain>
    </source>
</reference>
<feature type="domain" description="Hcy-binding" evidence="3">
    <location>
        <begin position="55"/>
        <end position="269"/>
    </location>
</feature>
<evidence type="ECO:0000313" key="5">
    <source>
        <dbReference type="Proteomes" id="UP000002026"/>
    </source>
</evidence>
<organism evidence="4 5">
    <name type="scientific">Slackia heliotrinireducens (strain ATCC 29202 / DSM 20476 / NCTC 11029 / RHS 1)</name>
    <name type="common">Peptococcus heliotrinreducens</name>
    <dbReference type="NCBI Taxonomy" id="471855"/>
    <lineage>
        <taxon>Bacteria</taxon>
        <taxon>Bacillati</taxon>
        <taxon>Actinomycetota</taxon>
        <taxon>Coriobacteriia</taxon>
        <taxon>Eggerthellales</taxon>
        <taxon>Eggerthellaceae</taxon>
        <taxon>Slackia</taxon>
    </lineage>
</organism>
<dbReference type="KEGG" id="shi:Shel_14800"/>
<dbReference type="EMBL" id="CP001684">
    <property type="protein sequence ID" value="ACV22500.1"/>
    <property type="molecule type" value="Genomic_DNA"/>
</dbReference>
<dbReference type="Pfam" id="PF02574">
    <property type="entry name" value="S-methyl_trans"/>
    <property type="match status" value="1"/>
</dbReference>
<dbReference type="RefSeq" id="WP_012798602.1">
    <property type="nucleotide sequence ID" value="NC_013165.1"/>
</dbReference>
<accession>C7N6G5</accession>
<dbReference type="InterPro" id="IPR003726">
    <property type="entry name" value="HCY_dom"/>
</dbReference>
<keyword evidence="5" id="KW-1185">Reference proteome</keyword>
<dbReference type="InterPro" id="IPR036589">
    <property type="entry name" value="HCY_dom_sf"/>
</dbReference>
<gene>
    <name evidence="4" type="ordered locus">Shel_14800</name>
</gene>
<sequence>MADIQLRFHKDMLVMSAPIDYALTRQGVDLDNDAEFVSLFEGDTVHDALSMEQLAGAACLVTNTEGICKARLAHKRMELHAQEIADSAIEAAQECTPQHIVFEIGPCGLPLDPESGASRKQSRKQYADAASLVAGAEIDGVFLNGMRTAADMQCAIAGVRDATDMPLFASVTLDADGFFDGMPAHEAVSCMEGADVVGIRTAADTDAVAAIVAKMAQEIDKPILVQVEIKQATEAEKRRATLGPLPDNPYPTPDHLAQAAVQYFKAGAQFLRAVGEATPAYTGALAAVCYGLDARR</sequence>
<evidence type="ECO:0000256" key="1">
    <source>
        <dbReference type="ARBA" id="ARBA00022603"/>
    </source>
</evidence>
<dbReference type="Proteomes" id="UP000002026">
    <property type="component" value="Chromosome"/>
</dbReference>
<evidence type="ECO:0000256" key="2">
    <source>
        <dbReference type="ARBA" id="ARBA00022679"/>
    </source>
</evidence>
<dbReference type="GO" id="GO:0008168">
    <property type="term" value="F:methyltransferase activity"/>
    <property type="evidence" value="ECO:0007669"/>
    <property type="project" value="UniProtKB-KW"/>
</dbReference>
<dbReference type="eggNOG" id="COG0646">
    <property type="taxonomic scope" value="Bacteria"/>
</dbReference>
<dbReference type="GO" id="GO:0032259">
    <property type="term" value="P:methylation"/>
    <property type="evidence" value="ECO:0007669"/>
    <property type="project" value="UniProtKB-KW"/>
</dbReference>
<dbReference type="AlphaFoldDB" id="C7N6G5"/>
<name>C7N6G5_SLAHD</name>
<dbReference type="Gene3D" id="3.20.20.330">
    <property type="entry name" value="Homocysteine-binding-like domain"/>
    <property type="match status" value="1"/>
</dbReference>
<evidence type="ECO:0000259" key="3">
    <source>
        <dbReference type="Pfam" id="PF02574"/>
    </source>
</evidence>
<dbReference type="SUPFAM" id="SSF82282">
    <property type="entry name" value="Homocysteine S-methyltransferase"/>
    <property type="match status" value="1"/>
</dbReference>
<keyword evidence="1" id="KW-0489">Methyltransferase</keyword>
<keyword evidence="2" id="KW-0808">Transferase</keyword>
<proteinExistence type="predicted"/>
<dbReference type="HOGENOM" id="CLU_926644_0_0_11"/>
<dbReference type="STRING" id="471855.Shel_14800"/>
<protein>
    <recommendedName>
        <fullName evidence="3">Hcy-binding domain-containing protein</fullName>
    </recommendedName>
</protein>
<evidence type="ECO:0000313" key="4">
    <source>
        <dbReference type="EMBL" id="ACV22500.1"/>
    </source>
</evidence>